<evidence type="ECO:0000256" key="7">
    <source>
        <dbReference type="ARBA" id="ARBA00023136"/>
    </source>
</evidence>
<reference evidence="9" key="1">
    <citation type="journal article" date="2023" name="Int. J. Syst. Evol. Microbiol.">
        <title>Collibacillus ludicampi gen. nov., sp. nov., a new soil bacterium of the family Alicyclobacillaceae.</title>
        <authorList>
            <person name="Jojima T."/>
            <person name="Ioku Y."/>
            <person name="Fukuta Y."/>
            <person name="Shirasaka N."/>
            <person name="Matsumura Y."/>
            <person name="Mori M."/>
        </authorList>
    </citation>
    <scope>NUCLEOTIDE SEQUENCE</scope>
    <source>
        <strain evidence="9">TP075</strain>
    </source>
</reference>
<evidence type="ECO:0000256" key="3">
    <source>
        <dbReference type="ARBA" id="ARBA00022448"/>
    </source>
</evidence>
<keyword evidence="6 8" id="KW-1133">Transmembrane helix</keyword>
<gene>
    <name evidence="9" type="ORF">DNHGIG_29650</name>
</gene>
<keyword evidence="5 8" id="KW-0812">Transmembrane</keyword>
<evidence type="ECO:0008006" key="11">
    <source>
        <dbReference type="Google" id="ProtNLM"/>
    </source>
</evidence>
<evidence type="ECO:0000313" key="9">
    <source>
        <dbReference type="EMBL" id="GIM47416.1"/>
    </source>
</evidence>
<dbReference type="InterPro" id="IPR003784">
    <property type="entry name" value="BioY"/>
</dbReference>
<organism evidence="9 10">
    <name type="scientific">Collibacillus ludicampi</name>
    <dbReference type="NCBI Taxonomy" id="2771369"/>
    <lineage>
        <taxon>Bacteria</taxon>
        <taxon>Bacillati</taxon>
        <taxon>Bacillota</taxon>
        <taxon>Bacilli</taxon>
        <taxon>Bacillales</taxon>
        <taxon>Alicyclobacillaceae</taxon>
        <taxon>Collibacillus</taxon>
    </lineage>
</organism>
<dbReference type="Gene3D" id="1.10.1760.20">
    <property type="match status" value="1"/>
</dbReference>
<protein>
    <recommendedName>
        <fullName evidence="11">Biotin transporter</fullName>
    </recommendedName>
</protein>
<proteinExistence type="inferred from homology"/>
<dbReference type="GO" id="GO:0005886">
    <property type="term" value="C:plasma membrane"/>
    <property type="evidence" value="ECO:0007669"/>
    <property type="project" value="UniProtKB-SubCell"/>
</dbReference>
<keyword evidence="7 8" id="KW-0472">Membrane</keyword>
<dbReference type="PANTHER" id="PTHR34295">
    <property type="entry name" value="BIOTIN TRANSPORTER BIOY"/>
    <property type="match status" value="1"/>
</dbReference>
<evidence type="ECO:0000256" key="1">
    <source>
        <dbReference type="ARBA" id="ARBA00004651"/>
    </source>
</evidence>
<evidence type="ECO:0000256" key="8">
    <source>
        <dbReference type="SAM" id="Phobius"/>
    </source>
</evidence>
<name>A0AAV4LHX1_9BACL</name>
<evidence type="ECO:0000313" key="10">
    <source>
        <dbReference type="Proteomes" id="UP001057291"/>
    </source>
</evidence>
<evidence type="ECO:0000256" key="2">
    <source>
        <dbReference type="ARBA" id="ARBA00010692"/>
    </source>
</evidence>
<sequence>MIFVLLIGIGIMILPGGRTGLGALLGPTGGYIVSWPFAAWLIGWFAEKAQQRDKPVILLLLGNLIGGILLVYVVGVAWLSHAAHLTLKQALATGAFPFLPGDLLKAVAAAVIAAGVAKVYPIDRVLGREYDTNETL</sequence>
<keyword evidence="10" id="KW-1185">Reference proteome</keyword>
<feature type="transmembrane region" description="Helical" evidence="8">
    <location>
        <begin position="58"/>
        <end position="83"/>
    </location>
</feature>
<dbReference type="EMBL" id="BOQE01000001">
    <property type="protein sequence ID" value="GIM47416.1"/>
    <property type="molecule type" value="Genomic_DNA"/>
</dbReference>
<dbReference type="Proteomes" id="UP001057291">
    <property type="component" value="Unassembled WGS sequence"/>
</dbReference>
<comment type="caution">
    <text evidence="9">The sequence shown here is derived from an EMBL/GenBank/DDBJ whole genome shotgun (WGS) entry which is preliminary data.</text>
</comment>
<feature type="transmembrane region" description="Helical" evidence="8">
    <location>
        <begin position="29"/>
        <end position="46"/>
    </location>
</feature>
<comment type="subcellular location">
    <subcellularLocation>
        <location evidence="1">Cell membrane</location>
        <topology evidence="1">Multi-pass membrane protein</topology>
    </subcellularLocation>
</comment>
<feature type="transmembrane region" description="Helical" evidence="8">
    <location>
        <begin position="103"/>
        <end position="120"/>
    </location>
</feature>
<dbReference type="GO" id="GO:0015225">
    <property type="term" value="F:biotin transmembrane transporter activity"/>
    <property type="evidence" value="ECO:0007669"/>
    <property type="project" value="InterPro"/>
</dbReference>
<keyword evidence="3" id="KW-0813">Transport</keyword>
<evidence type="ECO:0000256" key="6">
    <source>
        <dbReference type="ARBA" id="ARBA00022989"/>
    </source>
</evidence>
<evidence type="ECO:0000256" key="5">
    <source>
        <dbReference type="ARBA" id="ARBA00022692"/>
    </source>
</evidence>
<keyword evidence="4" id="KW-1003">Cell membrane</keyword>
<evidence type="ECO:0000256" key="4">
    <source>
        <dbReference type="ARBA" id="ARBA00022475"/>
    </source>
</evidence>
<comment type="similarity">
    <text evidence="2">Belongs to the BioY family.</text>
</comment>
<dbReference type="PANTHER" id="PTHR34295:SF4">
    <property type="entry name" value="BIOTIN TRANSPORTER BIOY-RELATED"/>
    <property type="match status" value="1"/>
</dbReference>
<dbReference type="AlphaFoldDB" id="A0AAV4LHX1"/>
<accession>A0AAV4LHX1</accession>
<dbReference type="Pfam" id="PF02632">
    <property type="entry name" value="BioY"/>
    <property type="match status" value="1"/>
</dbReference>